<dbReference type="RefSeq" id="WP_308450827.1">
    <property type="nucleotide sequence ID" value="NZ_JAJEPU010000008.1"/>
</dbReference>
<sequence>MAQTGKECVEFLENARNAVEALAVVEDREKQLIQDEGKKKKLLEMERKQVAELVTQTIKKRRDEIDSSYDTEIGKAQEQLKKARARREKAKNQGVKERIAEETFELHSHNKELRLRMKTVFRQNHVPGFCKSRLYYSLFFPRWIKEFLTLLLFVAVLFVALPCGIYLLIPNHRTIYLAGIYALDILIFGGMYVGLSNHTKMRYMEPLKEGRQILDEIHANDRKIRVITSTIRKDRNESFYDLEKYDDEIARIQQELSSVALKKKDTLNTFENVTKTILQDEIEHNHEADLVRLQNEYEEVRSQLKKTSTEVKERRLDLADHYSTYLGREFLDPLKIQDLKGMIERGEASNISEAIEVYRTKAKVVTVQK</sequence>
<dbReference type="AlphaFoldDB" id="A0AAE3AQZ1"/>
<dbReference type="Proteomes" id="UP001198962">
    <property type="component" value="Unassembled WGS sequence"/>
</dbReference>
<evidence type="ECO:0000313" key="3">
    <source>
        <dbReference type="EMBL" id="MCC2164105.1"/>
    </source>
</evidence>
<reference evidence="3" key="1">
    <citation type="submission" date="2021-10" db="EMBL/GenBank/DDBJ databases">
        <title>Anaerobic single-cell dispensing facilitates the cultivation of human gut bacteria.</title>
        <authorList>
            <person name="Afrizal A."/>
        </authorList>
    </citation>
    <scope>NUCLEOTIDE SEQUENCE</scope>
    <source>
        <strain evidence="3">CLA-AA-H274</strain>
    </source>
</reference>
<keyword evidence="2" id="KW-1133">Transmembrane helix</keyword>
<keyword evidence="2" id="KW-0812">Transmembrane</keyword>
<protein>
    <recommendedName>
        <fullName evidence="5">ATPase involved in DNA repair</fullName>
    </recommendedName>
</protein>
<comment type="caution">
    <text evidence="3">The sequence shown here is derived from an EMBL/GenBank/DDBJ whole genome shotgun (WGS) entry which is preliminary data.</text>
</comment>
<evidence type="ECO:0008006" key="5">
    <source>
        <dbReference type="Google" id="ProtNLM"/>
    </source>
</evidence>
<keyword evidence="4" id="KW-1185">Reference proteome</keyword>
<feature type="transmembrane region" description="Helical" evidence="2">
    <location>
        <begin position="175"/>
        <end position="195"/>
    </location>
</feature>
<accession>A0AAE3AQZ1</accession>
<feature type="transmembrane region" description="Helical" evidence="2">
    <location>
        <begin position="147"/>
        <end position="169"/>
    </location>
</feature>
<keyword evidence="1" id="KW-0175">Coiled coil</keyword>
<keyword evidence="2" id="KW-0472">Membrane</keyword>
<feature type="coiled-coil region" evidence="1">
    <location>
        <begin position="242"/>
        <end position="310"/>
    </location>
</feature>
<gene>
    <name evidence="3" type="ORF">LKD32_04255</name>
</gene>
<dbReference type="EMBL" id="JAJEPU010000008">
    <property type="protein sequence ID" value="MCC2164105.1"/>
    <property type="molecule type" value="Genomic_DNA"/>
</dbReference>
<evidence type="ECO:0000313" key="4">
    <source>
        <dbReference type="Proteomes" id="UP001198962"/>
    </source>
</evidence>
<proteinExistence type="predicted"/>
<name>A0AAE3AQZ1_9FIRM</name>
<organism evidence="3 4">
    <name type="scientific">Brotaphodocola catenula</name>
    <dbReference type="NCBI Taxonomy" id="2885361"/>
    <lineage>
        <taxon>Bacteria</taxon>
        <taxon>Bacillati</taxon>
        <taxon>Bacillota</taxon>
        <taxon>Clostridia</taxon>
        <taxon>Lachnospirales</taxon>
        <taxon>Lachnospiraceae</taxon>
        <taxon>Brotaphodocola</taxon>
    </lineage>
</organism>
<evidence type="ECO:0000256" key="1">
    <source>
        <dbReference type="SAM" id="Coils"/>
    </source>
</evidence>
<evidence type="ECO:0000256" key="2">
    <source>
        <dbReference type="SAM" id="Phobius"/>
    </source>
</evidence>